<dbReference type="InterPro" id="IPR036280">
    <property type="entry name" value="Multihaem_cyt_sf"/>
</dbReference>
<proteinExistence type="predicted"/>
<comment type="caution">
    <text evidence="2">The sequence shown here is derived from an EMBL/GenBank/DDBJ whole genome shotgun (WGS) entry which is preliminary data.</text>
</comment>
<feature type="signal peptide" evidence="1">
    <location>
        <begin position="1"/>
        <end position="20"/>
    </location>
</feature>
<gene>
    <name evidence="2" type="ORF">JI746_14915</name>
</gene>
<dbReference type="InterPro" id="IPR018588">
    <property type="entry name" value="Dihaem_cytochrome-c"/>
</dbReference>
<evidence type="ECO:0000313" key="2">
    <source>
        <dbReference type="EMBL" id="MBL0426402.1"/>
    </source>
</evidence>
<dbReference type="EMBL" id="JAEQND010000008">
    <property type="protein sequence ID" value="MBL0426402.1"/>
    <property type="molecule type" value="Genomic_DNA"/>
</dbReference>
<dbReference type="Proteomes" id="UP000622707">
    <property type="component" value="Unassembled WGS sequence"/>
</dbReference>
<dbReference type="SUPFAM" id="SSF48695">
    <property type="entry name" value="Multiheme cytochromes"/>
    <property type="match status" value="1"/>
</dbReference>
<keyword evidence="1" id="KW-0732">Signal</keyword>
<organism evidence="2 3">
    <name type="scientific">Ramlibacter alkalitolerans</name>
    <dbReference type="NCBI Taxonomy" id="2039631"/>
    <lineage>
        <taxon>Bacteria</taxon>
        <taxon>Pseudomonadati</taxon>
        <taxon>Pseudomonadota</taxon>
        <taxon>Betaproteobacteria</taxon>
        <taxon>Burkholderiales</taxon>
        <taxon>Comamonadaceae</taxon>
        <taxon>Ramlibacter</taxon>
    </lineage>
</organism>
<accession>A0ABS1JQ72</accession>
<protein>
    <submittedName>
        <fullName evidence="2">Diheme cytochrome c</fullName>
    </submittedName>
</protein>
<name>A0ABS1JQ72_9BURK</name>
<dbReference type="RefSeq" id="WP_201690529.1">
    <property type="nucleotide sequence ID" value="NZ_JAEQND010000008.1"/>
</dbReference>
<sequence>MRTRLSLLALSLLAAPFAQADGYRAAPALPQYVQECSTCHIAYPLGALPNASWQRLLRTLPRHFGSDASVDPATLKAISTWVDAHPQTWKRVGEAPPEDRITRSAWFERKHREVAPATWKLAAVRSPSNCAACHPRAEEGDFDEHRVRIPR</sequence>
<feature type="chain" id="PRO_5046620463" evidence="1">
    <location>
        <begin position="21"/>
        <end position="151"/>
    </location>
</feature>
<evidence type="ECO:0000313" key="3">
    <source>
        <dbReference type="Proteomes" id="UP000622707"/>
    </source>
</evidence>
<keyword evidence="3" id="KW-1185">Reference proteome</keyword>
<reference evidence="2 3" key="1">
    <citation type="journal article" date="2017" name="Int. J. Syst. Evol. Microbiol.">
        <title>Ramlibacter alkalitolerans sp. nov., alkali-tolerant bacterium isolated from soil of ginseng.</title>
        <authorList>
            <person name="Lee D.H."/>
            <person name="Cha C.J."/>
        </authorList>
    </citation>
    <scope>NUCLEOTIDE SEQUENCE [LARGE SCALE GENOMIC DNA]</scope>
    <source>
        <strain evidence="2 3">KACC 19305</strain>
    </source>
</reference>
<evidence type="ECO:0000256" key="1">
    <source>
        <dbReference type="SAM" id="SignalP"/>
    </source>
</evidence>
<dbReference type="Pfam" id="PF09626">
    <property type="entry name" value="DHC"/>
    <property type="match status" value="1"/>
</dbReference>